<comment type="caution">
    <text evidence="7">The sequence shown here is derived from an EMBL/GenBank/DDBJ whole genome shotgun (WGS) entry which is preliminary data.</text>
</comment>
<comment type="similarity">
    <text evidence="1">Belongs to the complex I NDUFA9 subunit family.</text>
</comment>
<gene>
    <name evidence="8" type="ORF">OTI717_LOCUS25549</name>
    <name evidence="7" type="ORF">RFH988_LOCUS7577</name>
</gene>
<dbReference type="InterPro" id="IPR051207">
    <property type="entry name" value="ComplexI_NDUFA9_subunit"/>
</dbReference>
<evidence type="ECO:0000256" key="4">
    <source>
        <dbReference type="ARBA" id="ARBA00043145"/>
    </source>
</evidence>
<dbReference type="PANTHER" id="PTHR12126">
    <property type="entry name" value="NADH-UBIQUINONE OXIDOREDUCTASE 39 KDA SUBUNIT-RELATED"/>
    <property type="match status" value="1"/>
</dbReference>
<reference evidence="7" key="1">
    <citation type="submission" date="2021-02" db="EMBL/GenBank/DDBJ databases">
        <authorList>
            <person name="Nowell W R."/>
        </authorList>
    </citation>
    <scope>NUCLEOTIDE SEQUENCE</scope>
</reference>
<evidence type="ECO:0000256" key="1">
    <source>
        <dbReference type="ARBA" id="ARBA00038501"/>
    </source>
</evidence>
<proteinExistence type="inferred from homology"/>
<evidence type="ECO:0000256" key="5">
    <source>
        <dbReference type="ARBA" id="ARBA00046455"/>
    </source>
</evidence>
<evidence type="ECO:0000313" key="8">
    <source>
        <dbReference type="EMBL" id="CAF3934928.1"/>
    </source>
</evidence>
<dbReference type="AlphaFoldDB" id="A0A813XP26"/>
<name>A0A813XP26_9BILA</name>
<dbReference type="GO" id="GO:0044877">
    <property type="term" value="F:protein-containing complex binding"/>
    <property type="evidence" value="ECO:0007669"/>
    <property type="project" value="TreeGrafter"/>
</dbReference>
<dbReference type="Gene3D" id="3.40.50.720">
    <property type="entry name" value="NAD(P)-binding Rossmann-like Domain"/>
    <property type="match status" value="1"/>
</dbReference>
<evidence type="ECO:0000256" key="3">
    <source>
        <dbReference type="ARBA" id="ARBA00042000"/>
    </source>
</evidence>
<comment type="subunit">
    <text evidence="5">Complex I is composed of 45 different subunits. This a component of the hydrophobic protein fraction. Interacts with BLOC1S1. Interacts with SLC2A4. Interacts with CLOCK. Interacts with RAB5IF.</text>
</comment>
<protein>
    <recommendedName>
        <fullName evidence="2">NADH dehydrogenase [ubiquinone] 1 alpha subcomplex subunit 9, mitochondrial</fullName>
    </recommendedName>
    <alternativeName>
        <fullName evidence="4">Complex I-39kD</fullName>
    </alternativeName>
    <alternativeName>
        <fullName evidence="3">NADH-ubiquinone oxidoreductase 39 kDa subunit</fullName>
    </alternativeName>
</protein>
<dbReference type="GO" id="GO:0003824">
    <property type="term" value="F:catalytic activity"/>
    <property type="evidence" value="ECO:0007669"/>
    <property type="project" value="UniProtKB-ARBA"/>
</dbReference>
<dbReference type="EMBL" id="CAJNOO010000242">
    <property type="protein sequence ID" value="CAF0873130.1"/>
    <property type="molecule type" value="Genomic_DNA"/>
</dbReference>
<dbReference type="InterPro" id="IPR036291">
    <property type="entry name" value="NAD(P)-bd_dom_sf"/>
</dbReference>
<evidence type="ECO:0000256" key="2">
    <source>
        <dbReference type="ARBA" id="ARBA00040720"/>
    </source>
</evidence>
<dbReference type="InterPro" id="IPR016040">
    <property type="entry name" value="NAD(P)-bd_dom"/>
</dbReference>
<evidence type="ECO:0000313" key="9">
    <source>
        <dbReference type="Proteomes" id="UP000663882"/>
    </source>
</evidence>
<evidence type="ECO:0000313" key="7">
    <source>
        <dbReference type="EMBL" id="CAF0873130.1"/>
    </source>
</evidence>
<evidence type="ECO:0000259" key="6">
    <source>
        <dbReference type="Pfam" id="PF13460"/>
    </source>
</evidence>
<dbReference type="Pfam" id="PF13460">
    <property type="entry name" value="NAD_binding_10"/>
    <property type="match status" value="1"/>
</dbReference>
<sequence length="269" mass="30212">MVKVLIVGGTGPVGRTLSKLFLSSQTPFLIGSRNPIAINNDNDNVGSQLTSKWIHMDLTKDEGINKSIDDDVDTILYLASLPHATNDNQLIDVTLTKNLLNSIQKKNIKHLIYLSIVGVDKMPYSYYKGKLECERLIKESGIPYTILRATQFHSLVEDFANYLLNYPMDTVSKVAKIQPIQVEAVAMELAKIVQEPPLNGTYDIGGRKIYTMKEIADLLLKARPEKKPVDNMPIMGEILNEFAEGYNTCDNISLNSNTWEEYLANKYPK</sequence>
<organism evidence="7 9">
    <name type="scientific">Rotaria sordida</name>
    <dbReference type="NCBI Taxonomy" id="392033"/>
    <lineage>
        <taxon>Eukaryota</taxon>
        <taxon>Metazoa</taxon>
        <taxon>Spiralia</taxon>
        <taxon>Gnathifera</taxon>
        <taxon>Rotifera</taxon>
        <taxon>Eurotatoria</taxon>
        <taxon>Bdelloidea</taxon>
        <taxon>Philodinida</taxon>
        <taxon>Philodinidae</taxon>
        <taxon>Rotaria</taxon>
    </lineage>
</organism>
<dbReference type="OrthoDB" id="9997102at2759"/>
<feature type="domain" description="NAD(P)-binding" evidence="6">
    <location>
        <begin position="8"/>
        <end position="188"/>
    </location>
</feature>
<dbReference type="PANTHER" id="PTHR12126:SF11">
    <property type="entry name" value="NADH DEHYDROGENASE [UBIQUINONE] 1 ALPHA SUBCOMPLEX SUBUNIT 9, MITOCHONDRIAL"/>
    <property type="match status" value="1"/>
</dbReference>
<dbReference type="Proteomes" id="UP000663882">
    <property type="component" value="Unassembled WGS sequence"/>
</dbReference>
<dbReference type="SUPFAM" id="SSF51735">
    <property type="entry name" value="NAD(P)-binding Rossmann-fold domains"/>
    <property type="match status" value="1"/>
</dbReference>
<dbReference type="EMBL" id="CAJOAX010005098">
    <property type="protein sequence ID" value="CAF3934928.1"/>
    <property type="molecule type" value="Genomic_DNA"/>
</dbReference>
<accession>A0A813XP26</accession>
<dbReference type="Proteomes" id="UP000663823">
    <property type="component" value="Unassembled WGS sequence"/>
</dbReference>